<organism evidence="5 6">
    <name type="scientific">Morella rubra</name>
    <name type="common">Chinese bayberry</name>
    <dbReference type="NCBI Taxonomy" id="262757"/>
    <lineage>
        <taxon>Eukaryota</taxon>
        <taxon>Viridiplantae</taxon>
        <taxon>Streptophyta</taxon>
        <taxon>Embryophyta</taxon>
        <taxon>Tracheophyta</taxon>
        <taxon>Spermatophyta</taxon>
        <taxon>Magnoliopsida</taxon>
        <taxon>eudicotyledons</taxon>
        <taxon>Gunneridae</taxon>
        <taxon>Pentapetalae</taxon>
        <taxon>rosids</taxon>
        <taxon>fabids</taxon>
        <taxon>Fagales</taxon>
        <taxon>Myricaceae</taxon>
        <taxon>Morella</taxon>
    </lineage>
</organism>
<reference evidence="5 6" key="1">
    <citation type="journal article" date="2019" name="Plant Biotechnol. J.">
        <title>The red bayberry genome and genetic basis of sex determination.</title>
        <authorList>
            <person name="Jia H.M."/>
            <person name="Jia H.J."/>
            <person name="Cai Q.L."/>
            <person name="Wang Y."/>
            <person name="Zhao H.B."/>
            <person name="Yang W.F."/>
            <person name="Wang G.Y."/>
            <person name="Li Y.H."/>
            <person name="Zhan D.L."/>
            <person name="Shen Y.T."/>
            <person name="Niu Q.F."/>
            <person name="Chang L."/>
            <person name="Qiu J."/>
            <person name="Zhao L."/>
            <person name="Xie H.B."/>
            <person name="Fu W.Y."/>
            <person name="Jin J."/>
            <person name="Li X.W."/>
            <person name="Jiao Y."/>
            <person name="Zhou C.C."/>
            <person name="Tu T."/>
            <person name="Chai C.Y."/>
            <person name="Gao J.L."/>
            <person name="Fan L.J."/>
            <person name="van de Weg E."/>
            <person name="Wang J.Y."/>
            <person name="Gao Z.S."/>
        </authorList>
    </citation>
    <scope>NUCLEOTIDE SEQUENCE [LARGE SCALE GENOMIC DNA]</scope>
    <source>
        <tissue evidence="5">Leaves</tissue>
    </source>
</reference>
<dbReference type="Gene3D" id="1.20.5.4130">
    <property type="match status" value="1"/>
</dbReference>
<feature type="domain" description="Disease resistance N-terminal" evidence="4">
    <location>
        <begin position="5"/>
        <end position="91"/>
    </location>
</feature>
<dbReference type="AlphaFoldDB" id="A0A6A1W8C2"/>
<dbReference type="GO" id="GO:0006952">
    <property type="term" value="P:defense response"/>
    <property type="evidence" value="ECO:0007669"/>
    <property type="project" value="UniProtKB-KW"/>
</dbReference>
<dbReference type="PANTHER" id="PTHR19338">
    <property type="entry name" value="TRANSLOCASE OF INNER MITOCHONDRIAL MEMBRANE 13 HOMOLOG"/>
    <property type="match status" value="1"/>
</dbReference>
<dbReference type="PANTHER" id="PTHR19338:SF32">
    <property type="entry name" value="OS06G0287500 PROTEIN"/>
    <property type="match status" value="1"/>
</dbReference>
<dbReference type="Pfam" id="PF18052">
    <property type="entry name" value="Rx_N"/>
    <property type="match status" value="1"/>
</dbReference>
<keyword evidence="2" id="KW-0547">Nucleotide-binding</keyword>
<sequence>MTDIAVTLVINKLIESLTQESKLLRGVHKEVESIKDELESIECFLKDAEGRVGKGDVRYGVKAWVKQVREVAYRIEDVVDEYILHVAQRRRDQYGFPLSSGKLVA</sequence>
<evidence type="ECO:0000259" key="4">
    <source>
        <dbReference type="Pfam" id="PF18052"/>
    </source>
</evidence>
<dbReference type="CDD" id="cd14798">
    <property type="entry name" value="RX-CC_like"/>
    <property type="match status" value="1"/>
</dbReference>
<dbReference type="InterPro" id="IPR041118">
    <property type="entry name" value="Rx_N"/>
</dbReference>
<dbReference type="GO" id="GO:0000166">
    <property type="term" value="F:nucleotide binding"/>
    <property type="evidence" value="ECO:0007669"/>
    <property type="project" value="UniProtKB-KW"/>
</dbReference>
<dbReference type="Proteomes" id="UP000516437">
    <property type="component" value="Chromosome 2"/>
</dbReference>
<comment type="caution">
    <text evidence="5">The sequence shown here is derived from an EMBL/GenBank/DDBJ whole genome shotgun (WGS) entry which is preliminary data.</text>
</comment>
<evidence type="ECO:0000313" key="5">
    <source>
        <dbReference type="EMBL" id="KAB1221492.1"/>
    </source>
</evidence>
<keyword evidence="6" id="KW-1185">Reference proteome</keyword>
<gene>
    <name evidence="5" type="ORF">CJ030_MR2G027131</name>
</gene>
<evidence type="ECO:0000256" key="1">
    <source>
        <dbReference type="ARBA" id="ARBA00022737"/>
    </source>
</evidence>
<keyword evidence="1" id="KW-0677">Repeat</keyword>
<proteinExistence type="predicted"/>
<dbReference type="EMBL" id="RXIC02000020">
    <property type="protein sequence ID" value="KAB1221492.1"/>
    <property type="molecule type" value="Genomic_DNA"/>
</dbReference>
<evidence type="ECO:0000256" key="2">
    <source>
        <dbReference type="ARBA" id="ARBA00022741"/>
    </source>
</evidence>
<evidence type="ECO:0000313" key="6">
    <source>
        <dbReference type="Proteomes" id="UP000516437"/>
    </source>
</evidence>
<protein>
    <submittedName>
        <fullName evidence="5">Putative disease resistance RPP13-like protein 3</fullName>
    </submittedName>
</protein>
<dbReference type="InterPro" id="IPR038005">
    <property type="entry name" value="RX-like_CC"/>
</dbReference>
<accession>A0A6A1W8C2</accession>
<evidence type="ECO:0000256" key="3">
    <source>
        <dbReference type="ARBA" id="ARBA00022821"/>
    </source>
</evidence>
<dbReference type="OrthoDB" id="3027644at2759"/>
<name>A0A6A1W8C2_9ROSI</name>
<keyword evidence="3" id="KW-0611">Plant defense</keyword>